<reference evidence="1" key="1">
    <citation type="submission" date="2020-11" db="EMBL/GenBank/DDBJ databases">
        <authorList>
            <consortium name="DOE Joint Genome Institute"/>
            <person name="Ahrendt S."/>
            <person name="Riley R."/>
            <person name="Andreopoulos W."/>
            <person name="Labutti K."/>
            <person name="Pangilinan J."/>
            <person name="Ruiz-Duenas F.J."/>
            <person name="Barrasa J.M."/>
            <person name="Sanchez-Garcia M."/>
            <person name="Camarero S."/>
            <person name="Miyauchi S."/>
            <person name="Serrano A."/>
            <person name="Linde D."/>
            <person name="Babiker R."/>
            <person name="Drula E."/>
            <person name="Ayuso-Fernandez I."/>
            <person name="Pacheco R."/>
            <person name="Padilla G."/>
            <person name="Ferreira P."/>
            <person name="Barriuso J."/>
            <person name="Kellner H."/>
            <person name="Castanera R."/>
            <person name="Alfaro M."/>
            <person name="Ramirez L."/>
            <person name="Pisabarro A.G."/>
            <person name="Kuo A."/>
            <person name="Tritt A."/>
            <person name="Lipzen A."/>
            <person name="He G."/>
            <person name="Yan M."/>
            <person name="Ng V."/>
            <person name="Cullen D."/>
            <person name="Martin F."/>
            <person name="Rosso M.-N."/>
            <person name="Henrissat B."/>
            <person name="Hibbett D."/>
            <person name="Martinez A.T."/>
            <person name="Grigoriev I.V."/>
        </authorList>
    </citation>
    <scope>NUCLEOTIDE SEQUENCE</scope>
    <source>
        <strain evidence="1">MF-IS2</strain>
    </source>
</reference>
<protein>
    <submittedName>
        <fullName evidence="1">Uncharacterized protein</fullName>
    </submittedName>
</protein>
<proteinExistence type="predicted"/>
<accession>A0A9P5XAF5</accession>
<dbReference type="Proteomes" id="UP000807342">
    <property type="component" value="Unassembled WGS sequence"/>
</dbReference>
<dbReference type="AlphaFoldDB" id="A0A9P5XAF5"/>
<evidence type="ECO:0000313" key="2">
    <source>
        <dbReference type="Proteomes" id="UP000807342"/>
    </source>
</evidence>
<gene>
    <name evidence="1" type="ORF">P691DRAFT_777158</name>
</gene>
<dbReference type="EMBL" id="MU151267">
    <property type="protein sequence ID" value="KAF9446030.1"/>
    <property type="molecule type" value="Genomic_DNA"/>
</dbReference>
<evidence type="ECO:0000313" key="1">
    <source>
        <dbReference type="EMBL" id="KAF9446030.1"/>
    </source>
</evidence>
<keyword evidence="2" id="KW-1185">Reference proteome</keyword>
<comment type="caution">
    <text evidence="1">The sequence shown here is derived from an EMBL/GenBank/DDBJ whole genome shotgun (WGS) entry which is preliminary data.</text>
</comment>
<dbReference type="OrthoDB" id="3032860at2759"/>
<sequence>MDMDPSLIANLPKLTDPKKYWIWARRVEVVLVLIKVQGSDCSAWDLCGNPTAPAVSTDAAELARRNILASQALAIISITLPDAIIQHGINDPRALRTKLHADFGTLNAGATYAELMRAKTWRISGTQNPSMEIAGLNEIFTLLALNGFPIDEPLRAMWLLGAIPPEWNSDRQQFFATYPNVTDVTWDRASRFIQTKWDFMQAF</sequence>
<name>A0A9P5XAF5_9AGAR</name>
<organism evidence="1 2">
    <name type="scientific">Macrolepiota fuliginosa MF-IS2</name>
    <dbReference type="NCBI Taxonomy" id="1400762"/>
    <lineage>
        <taxon>Eukaryota</taxon>
        <taxon>Fungi</taxon>
        <taxon>Dikarya</taxon>
        <taxon>Basidiomycota</taxon>
        <taxon>Agaricomycotina</taxon>
        <taxon>Agaricomycetes</taxon>
        <taxon>Agaricomycetidae</taxon>
        <taxon>Agaricales</taxon>
        <taxon>Agaricineae</taxon>
        <taxon>Agaricaceae</taxon>
        <taxon>Macrolepiota</taxon>
    </lineage>
</organism>